<dbReference type="Proteomes" id="UP000678393">
    <property type="component" value="Unassembled WGS sequence"/>
</dbReference>
<reference evidence="1" key="1">
    <citation type="submission" date="2021-04" db="EMBL/GenBank/DDBJ databases">
        <authorList>
            <consortium name="Molecular Ecology Group"/>
        </authorList>
    </citation>
    <scope>NUCLEOTIDE SEQUENCE</scope>
</reference>
<sequence>MDLMDCKVFLYPLFLKLMFKDKRRSYTVVFKYVGDYKFVIRTLKNQIKQKIIEREEYLRLTINHLHRQNALFVAHEKGVSCDEISKIILEETNKKREPRVRVHQSVYNLCCLARKRARLKLLPCFWC</sequence>
<proteinExistence type="predicted"/>
<accession>A0A8S4A3H6</accession>
<organism evidence="1 2">
    <name type="scientific">Candidula unifasciata</name>
    <dbReference type="NCBI Taxonomy" id="100452"/>
    <lineage>
        <taxon>Eukaryota</taxon>
        <taxon>Metazoa</taxon>
        <taxon>Spiralia</taxon>
        <taxon>Lophotrochozoa</taxon>
        <taxon>Mollusca</taxon>
        <taxon>Gastropoda</taxon>
        <taxon>Heterobranchia</taxon>
        <taxon>Euthyneura</taxon>
        <taxon>Panpulmonata</taxon>
        <taxon>Eupulmonata</taxon>
        <taxon>Stylommatophora</taxon>
        <taxon>Helicina</taxon>
        <taxon>Helicoidea</taxon>
        <taxon>Geomitridae</taxon>
        <taxon>Candidula</taxon>
    </lineage>
</organism>
<name>A0A8S4A3H6_9EUPU</name>
<dbReference type="EMBL" id="CAJHNH020007745">
    <property type="protein sequence ID" value="CAG5134908.1"/>
    <property type="molecule type" value="Genomic_DNA"/>
</dbReference>
<keyword evidence="2" id="KW-1185">Reference proteome</keyword>
<protein>
    <submittedName>
        <fullName evidence="1">Uncharacterized protein</fullName>
    </submittedName>
</protein>
<evidence type="ECO:0000313" key="1">
    <source>
        <dbReference type="EMBL" id="CAG5134908.1"/>
    </source>
</evidence>
<gene>
    <name evidence="1" type="ORF">CUNI_LOCUS20466</name>
</gene>
<evidence type="ECO:0000313" key="2">
    <source>
        <dbReference type="Proteomes" id="UP000678393"/>
    </source>
</evidence>
<comment type="caution">
    <text evidence="1">The sequence shown here is derived from an EMBL/GenBank/DDBJ whole genome shotgun (WGS) entry which is preliminary data.</text>
</comment>
<dbReference type="AlphaFoldDB" id="A0A8S4A3H6"/>